<keyword evidence="2" id="KW-0031">Aminopeptidase</keyword>
<dbReference type="SUPFAM" id="SSF53092">
    <property type="entry name" value="Creatinase/prolidase N-terminal domain"/>
    <property type="match status" value="1"/>
</dbReference>
<dbReference type="Gene3D" id="3.90.230.10">
    <property type="entry name" value="Creatinase/methionine aminopeptidase superfamily"/>
    <property type="match status" value="1"/>
</dbReference>
<feature type="domain" description="Peptidase M24" evidence="1">
    <location>
        <begin position="177"/>
        <end position="368"/>
    </location>
</feature>
<dbReference type="SUPFAM" id="SSF55920">
    <property type="entry name" value="Creatinase/aminopeptidase"/>
    <property type="match status" value="1"/>
</dbReference>
<dbReference type="Pfam" id="PF00557">
    <property type="entry name" value="Peptidase_M24"/>
    <property type="match status" value="1"/>
</dbReference>
<dbReference type="RefSeq" id="WP_203923206.1">
    <property type="nucleotide sequence ID" value="NZ_BONZ01000084.1"/>
</dbReference>
<protein>
    <submittedName>
        <fullName evidence="2">Aminopeptidase</fullName>
    </submittedName>
</protein>
<reference evidence="2" key="1">
    <citation type="submission" date="2021-01" db="EMBL/GenBank/DDBJ databases">
        <title>Whole genome shotgun sequence of Rugosimonospora africana NBRC 104875.</title>
        <authorList>
            <person name="Komaki H."/>
            <person name="Tamura T."/>
        </authorList>
    </citation>
    <scope>NUCLEOTIDE SEQUENCE</scope>
    <source>
        <strain evidence="2">NBRC 104875</strain>
    </source>
</reference>
<dbReference type="InterPro" id="IPR000994">
    <property type="entry name" value="Pept_M24"/>
</dbReference>
<dbReference type="AlphaFoldDB" id="A0A8J3QYT3"/>
<keyword evidence="2" id="KW-0378">Hydrolase</keyword>
<keyword evidence="2" id="KW-0645">Protease</keyword>
<gene>
    <name evidence="2" type="primary">pepP</name>
    <name evidence="2" type="ORF">Raf01_79310</name>
</gene>
<keyword evidence="3" id="KW-1185">Reference proteome</keyword>
<dbReference type="PANTHER" id="PTHR46112:SF3">
    <property type="entry name" value="AMINOPEPTIDASE YPDF"/>
    <property type="match status" value="1"/>
</dbReference>
<organism evidence="2 3">
    <name type="scientific">Rugosimonospora africana</name>
    <dbReference type="NCBI Taxonomy" id="556532"/>
    <lineage>
        <taxon>Bacteria</taxon>
        <taxon>Bacillati</taxon>
        <taxon>Actinomycetota</taxon>
        <taxon>Actinomycetes</taxon>
        <taxon>Micromonosporales</taxon>
        <taxon>Micromonosporaceae</taxon>
        <taxon>Rugosimonospora</taxon>
    </lineage>
</organism>
<dbReference type="Proteomes" id="UP000642748">
    <property type="component" value="Unassembled WGS sequence"/>
</dbReference>
<sequence>MSAPQTDVLPQTDWAPQTDWVPRVDVARVMSERVQRARVAMDHAGVRHALFVTCARHLFTDMDPVIWLTGFKPMRAATVVLAEDGETVLYTSGEWEAERARQAAPAVTVLATDDPFAAAAADLAARAAGTRVGSAGARKLNTLEYRVIAAGGRYELAGIDAELDEQARSKDELELAQFRRASEISEIAFDSVRAELRIGMTDVEVEAIIERRLRELGADDAFVFLSASTRNRAVQRPWGRTLMPGDILLTELSPCVGGVFAQICRTVAFGEPVPALVADHQLLMEVLAAGIGMCKSGSSVSDVVAAMDAPLIERGMEEYTRPPFMRVRGHGMGFGSVAPGDFLSRNMFVLQGGDSFVLHPNQMMPGAGYLMCGEPVIVGDAGGEIVTGRIAGLEIVEA</sequence>
<name>A0A8J3QYT3_9ACTN</name>
<dbReference type="InterPro" id="IPR050659">
    <property type="entry name" value="Peptidase_M24B"/>
</dbReference>
<dbReference type="GO" id="GO:0004177">
    <property type="term" value="F:aminopeptidase activity"/>
    <property type="evidence" value="ECO:0007669"/>
    <property type="project" value="UniProtKB-KW"/>
</dbReference>
<comment type="caution">
    <text evidence="2">The sequence shown here is derived from an EMBL/GenBank/DDBJ whole genome shotgun (WGS) entry which is preliminary data.</text>
</comment>
<evidence type="ECO:0000313" key="2">
    <source>
        <dbReference type="EMBL" id="GIH19759.1"/>
    </source>
</evidence>
<evidence type="ECO:0000313" key="3">
    <source>
        <dbReference type="Proteomes" id="UP000642748"/>
    </source>
</evidence>
<dbReference type="PANTHER" id="PTHR46112">
    <property type="entry name" value="AMINOPEPTIDASE"/>
    <property type="match status" value="1"/>
</dbReference>
<dbReference type="CDD" id="cd01066">
    <property type="entry name" value="APP_MetAP"/>
    <property type="match status" value="1"/>
</dbReference>
<evidence type="ECO:0000259" key="1">
    <source>
        <dbReference type="Pfam" id="PF00557"/>
    </source>
</evidence>
<dbReference type="EMBL" id="BONZ01000084">
    <property type="protein sequence ID" value="GIH19759.1"/>
    <property type="molecule type" value="Genomic_DNA"/>
</dbReference>
<accession>A0A8J3QYT3</accession>
<dbReference type="Gene3D" id="3.40.350.10">
    <property type="entry name" value="Creatinase/prolidase N-terminal domain"/>
    <property type="match status" value="1"/>
</dbReference>
<dbReference type="InterPro" id="IPR036005">
    <property type="entry name" value="Creatinase/aminopeptidase-like"/>
</dbReference>
<proteinExistence type="predicted"/>
<dbReference type="InterPro" id="IPR029149">
    <property type="entry name" value="Creatin/AminoP/Spt16_N"/>
</dbReference>